<proteinExistence type="predicted"/>
<protein>
    <recommendedName>
        <fullName evidence="1">DNA primase/polymerase bifunctional N-terminal domain-containing protein</fullName>
    </recommendedName>
</protein>
<dbReference type="SUPFAM" id="SSF56747">
    <property type="entry name" value="Prim-pol domain"/>
    <property type="match status" value="1"/>
</dbReference>
<dbReference type="InterPro" id="IPR007936">
    <property type="entry name" value="VapE-like_dom"/>
</dbReference>
<dbReference type="PANTHER" id="PTHR34985">
    <property type="entry name" value="SLR0554 PROTEIN"/>
    <property type="match status" value="1"/>
</dbReference>
<dbReference type="Pfam" id="PF09250">
    <property type="entry name" value="Prim-Pol"/>
    <property type="match status" value="1"/>
</dbReference>
<evidence type="ECO:0000313" key="2">
    <source>
        <dbReference type="EMBL" id="TYK58454.1"/>
    </source>
</evidence>
<dbReference type="CDD" id="cd04859">
    <property type="entry name" value="Prim_Pol"/>
    <property type="match status" value="1"/>
</dbReference>
<dbReference type="SMART" id="SM00943">
    <property type="entry name" value="Prim-Pol"/>
    <property type="match status" value="1"/>
</dbReference>
<feature type="domain" description="DNA primase/polymerase bifunctional N-terminal" evidence="1">
    <location>
        <begin position="16"/>
        <end position="173"/>
    </location>
</feature>
<evidence type="ECO:0000313" key="3">
    <source>
        <dbReference type="Proteomes" id="UP000324029"/>
    </source>
</evidence>
<organism evidence="2 3">
    <name type="scientific">Pseudomonas synxantha</name>
    <dbReference type="NCBI Taxonomy" id="47883"/>
    <lineage>
        <taxon>Bacteria</taxon>
        <taxon>Pseudomonadati</taxon>
        <taxon>Pseudomonadota</taxon>
        <taxon>Gammaproteobacteria</taxon>
        <taxon>Pseudomonadales</taxon>
        <taxon>Pseudomonadaceae</taxon>
        <taxon>Pseudomonas</taxon>
    </lineage>
</organism>
<dbReference type="EMBL" id="VSRO01000004">
    <property type="protein sequence ID" value="TYK58454.1"/>
    <property type="molecule type" value="Genomic_DNA"/>
</dbReference>
<dbReference type="InterPro" id="IPR027417">
    <property type="entry name" value="P-loop_NTPase"/>
</dbReference>
<dbReference type="Pfam" id="PF05272">
    <property type="entry name" value="VapE-like_dom"/>
    <property type="match status" value="1"/>
</dbReference>
<dbReference type="AlphaFoldDB" id="A0A5D3GDR5"/>
<reference evidence="2 3" key="1">
    <citation type="submission" date="2019-08" db="EMBL/GenBank/DDBJ databases">
        <title>Subclass B2 metallo-beta lactamase from Pseudomonas synxantha.</title>
        <authorList>
            <person name="Poirel L."/>
            <person name="Palmieri M."/>
            <person name="Masseron A."/>
            <person name="Perreten V."/>
            <person name="Nordman P."/>
        </authorList>
    </citation>
    <scope>NUCLEOTIDE SEQUENCE [LARGE SCALE GENOMIC DNA]</scope>
    <source>
        <strain evidence="2 3">MCP106</strain>
    </source>
</reference>
<sequence>MSTKEKAAIATTYDDAELLARAGYELMPLHAQSKRPKDKNWQRRHYDVNIVIAEARKHGWNLGVRLRATDLIIDVDPRNGGSQSLIALVADVGLELERYPHILTGGDGDHYYLTKPADIETKSKLPQYPGIDFKTFGGQVVAPGSIHPVTGKRYESEYWLRSPDEITGAPQALLDLLRVSRVVTSGDGENADLWGEIDAQQLSSALSKLPIDDYGEGSYEKWFLLMSACHHATAGAGREEFIAWSVQSPDFPDHGEDIGSKWDSLSLKGGSKGRPTTIRYLYKVLNEYGISIPSCNPEDDFEPFTLEELAEFERRSLEVRLQPRLISRKGDKKVENSFPNCLMLVRRMNERLGLVFDEFKGTVELTHPTLPWDVDVGRRLSDDVVRQMRQLFVDSTQLNWMRDDISEAMMTVARNNSVHPVREYLNRLCWDGVSRLDLLLPMYCGTANTPYTRDIGAKTLIAAVRRIRQPGCKFDNVLVLEGDQGCGKSTFVKYLSPNIEWFTDSPIGNTENKDAALALQGNWIVELGEMSVLNKSGVEALKAFVSSSIDHVRRPYGRIHEELRRQCIFIGTTNHDNYLKDQTGNRRFWPAKVGIINLDALLVDRNQLWAEAATREAAGESLVLRPELWEAAATEQEARVSDDPWADTLRDYLDGSPNNSGFGPIEAIDRIHSSELLTSALCIRPAELTATHSQRLKVVMTKKLGWIHKDNIRAGAYNKQGKGYQRV</sequence>
<dbReference type="SUPFAM" id="SSF52540">
    <property type="entry name" value="P-loop containing nucleoside triphosphate hydrolases"/>
    <property type="match status" value="1"/>
</dbReference>
<evidence type="ECO:0000259" key="1">
    <source>
        <dbReference type="SMART" id="SM00943"/>
    </source>
</evidence>
<dbReference type="PANTHER" id="PTHR34985:SF1">
    <property type="entry name" value="SLR0554 PROTEIN"/>
    <property type="match status" value="1"/>
</dbReference>
<dbReference type="RefSeq" id="WP_148853095.1">
    <property type="nucleotide sequence ID" value="NZ_VSRO01000004.1"/>
</dbReference>
<reference evidence="2 3" key="2">
    <citation type="submission" date="2019-08" db="EMBL/GenBank/DDBJ databases">
        <authorList>
            <person name="Brilhante M."/>
            <person name="Perreten V."/>
        </authorList>
    </citation>
    <scope>NUCLEOTIDE SEQUENCE [LARGE SCALE GENOMIC DNA]</scope>
    <source>
        <strain evidence="2 3">MCP106</strain>
    </source>
</reference>
<dbReference type="Proteomes" id="UP000324029">
    <property type="component" value="Unassembled WGS sequence"/>
</dbReference>
<dbReference type="InterPro" id="IPR015330">
    <property type="entry name" value="DNA_primase/pol_bifunc_N"/>
</dbReference>
<dbReference type="InterPro" id="IPR014819">
    <property type="entry name" value="PriCT_2"/>
</dbReference>
<dbReference type="Pfam" id="PF08707">
    <property type="entry name" value="PriCT_2"/>
    <property type="match status" value="1"/>
</dbReference>
<gene>
    <name evidence="2" type="ORF">FXO26_10635</name>
</gene>
<accession>A0A5D3GDR5</accession>
<comment type="caution">
    <text evidence="2">The sequence shown here is derived from an EMBL/GenBank/DDBJ whole genome shotgun (WGS) entry which is preliminary data.</text>
</comment>
<dbReference type="GO" id="GO:0016817">
    <property type="term" value="F:hydrolase activity, acting on acid anhydrides"/>
    <property type="evidence" value="ECO:0007669"/>
    <property type="project" value="InterPro"/>
</dbReference>
<name>A0A5D3GDR5_9PSED</name>